<accession>A0A0E9PHV7</accession>
<keyword evidence="1" id="KW-0472">Membrane</keyword>
<sequence>MAHRQRELGKREGRRHTMKVQLFSFSMSCIFSVFFCMFFCFCRKCGFMILDFLRCSSPEEDKAPGRKILYGCTAHTGAYAYYNPQDCCVCVILPS</sequence>
<name>A0A0E9PHV7_ANGAN</name>
<proteinExistence type="predicted"/>
<keyword evidence="1" id="KW-0812">Transmembrane</keyword>
<feature type="transmembrane region" description="Helical" evidence="1">
    <location>
        <begin position="20"/>
        <end position="41"/>
    </location>
</feature>
<reference evidence="2" key="2">
    <citation type="journal article" date="2015" name="Fish Shellfish Immunol.">
        <title>Early steps in the European eel (Anguilla anguilla)-Vibrio vulnificus interaction in the gills: Role of the RtxA13 toxin.</title>
        <authorList>
            <person name="Callol A."/>
            <person name="Pajuelo D."/>
            <person name="Ebbesson L."/>
            <person name="Teles M."/>
            <person name="MacKenzie S."/>
            <person name="Amaro C."/>
        </authorList>
    </citation>
    <scope>NUCLEOTIDE SEQUENCE</scope>
</reference>
<dbReference type="AlphaFoldDB" id="A0A0E9PHV7"/>
<evidence type="ECO:0000256" key="1">
    <source>
        <dbReference type="SAM" id="Phobius"/>
    </source>
</evidence>
<organism evidence="2">
    <name type="scientific">Anguilla anguilla</name>
    <name type="common">European freshwater eel</name>
    <name type="synonym">Muraena anguilla</name>
    <dbReference type="NCBI Taxonomy" id="7936"/>
    <lineage>
        <taxon>Eukaryota</taxon>
        <taxon>Metazoa</taxon>
        <taxon>Chordata</taxon>
        <taxon>Craniata</taxon>
        <taxon>Vertebrata</taxon>
        <taxon>Euteleostomi</taxon>
        <taxon>Actinopterygii</taxon>
        <taxon>Neopterygii</taxon>
        <taxon>Teleostei</taxon>
        <taxon>Anguilliformes</taxon>
        <taxon>Anguillidae</taxon>
        <taxon>Anguilla</taxon>
    </lineage>
</organism>
<evidence type="ECO:0000313" key="2">
    <source>
        <dbReference type="EMBL" id="JAH03413.1"/>
    </source>
</evidence>
<keyword evidence="1" id="KW-1133">Transmembrane helix</keyword>
<reference evidence="2" key="1">
    <citation type="submission" date="2014-11" db="EMBL/GenBank/DDBJ databases">
        <authorList>
            <person name="Amaro Gonzalez C."/>
        </authorList>
    </citation>
    <scope>NUCLEOTIDE SEQUENCE</scope>
</reference>
<protein>
    <submittedName>
        <fullName evidence="2">Uncharacterized protein</fullName>
    </submittedName>
</protein>
<dbReference type="EMBL" id="GBXM01105164">
    <property type="protein sequence ID" value="JAH03413.1"/>
    <property type="molecule type" value="Transcribed_RNA"/>
</dbReference>